<gene>
    <name evidence="7" type="ORF">FKW77_002805</name>
</gene>
<keyword evidence="4 6" id="KW-1133">Transmembrane helix</keyword>
<feature type="transmembrane region" description="Helical" evidence="6">
    <location>
        <begin position="44"/>
        <end position="61"/>
    </location>
</feature>
<evidence type="ECO:0000256" key="3">
    <source>
        <dbReference type="ARBA" id="ARBA00022692"/>
    </source>
</evidence>
<dbReference type="FunFam" id="1.20.1250.20:FF:000057">
    <property type="entry name" value="MFS general substrate transporter"/>
    <property type="match status" value="1"/>
</dbReference>
<dbReference type="GO" id="GO:0016020">
    <property type="term" value="C:membrane"/>
    <property type="evidence" value="ECO:0007669"/>
    <property type="project" value="UniProtKB-SubCell"/>
</dbReference>
<comment type="subcellular location">
    <subcellularLocation>
        <location evidence="1">Membrane</location>
        <topology evidence="1">Multi-pass membrane protein</topology>
    </subcellularLocation>
</comment>
<sequence length="486" mass="53676">MAAESAPFADSKVAHRSPASSNLSIHNVSVEIDVAMDNRITRKIDMRLVPMLCMLYLTAYLDRTNIGNAKLYGLEKELDMPSNGYNTAIWVFYLTFVIMEVPSNLLMAHTKVPPHYWLGISMSLLGIITMCQGFVKTPGALYACRTLMGIFEGSLTPAAALMMGSYYRKHEFPVRYACFTTSALIGGSFSSFLAYAINFMDGTAGISSWRWIFILEGIFNICVALCTFFVLPRFPAESTFLKPEEKKHLLNRLSIERGDEAESFQNQPWLTFLLDWQTWLNIVIYFGADMSAAAISQFSPTILKQMGFTANAANLRNIPIWLVGALVAITANLAAGKWGIRFPLIIAGATLCTIGWVLQLAQTNPTGTRYFALYLIAIGAFTQLPLLVAWLSANTIGRPRKAVAHALQVGFGNSANFASANVFITGEAPRYKTGFTAGLCITVLGFLAACLLEWVLLMKNRAADERERKGEMETVMVGKEGIKFRS</sequence>
<reference evidence="7 8" key="1">
    <citation type="submission" date="2019-07" db="EMBL/GenBank/DDBJ databases">
        <title>Finished genome of Venturia effusa.</title>
        <authorList>
            <person name="Young C.A."/>
            <person name="Cox M.P."/>
            <person name="Ganley A.R.D."/>
            <person name="David W.J."/>
        </authorList>
    </citation>
    <scope>NUCLEOTIDE SEQUENCE [LARGE SCALE GENOMIC DNA]</scope>
    <source>
        <strain evidence="8">albino</strain>
    </source>
</reference>
<dbReference type="GO" id="GO:0022857">
    <property type="term" value="F:transmembrane transporter activity"/>
    <property type="evidence" value="ECO:0007669"/>
    <property type="project" value="InterPro"/>
</dbReference>
<feature type="transmembrane region" description="Helical" evidence="6">
    <location>
        <begin position="371"/>
        <end position="391"/>
    </location>
</feature>
<dbReference type="OrthoDB" id="310895at2759"/>
<dbReference type="PANTHER" id="PTHR43791:SF52">
    <property type="entry name" value="TRANSPORTER, PUTATIVE (AFU_ORTHOLOGUE AFUA_1G11820)-RELATED"/>
    <property type="match status" value="1"/>
</dbReference>
<dbReference type="EMBL" id="CP042190">
    <property type="protein sequence ID" value="QDS71383.1"/>
    <property type="molecule type" value="Genomic_DNA"/>
</dbReference>
<dbReference type="AlphaFoldDB" id="A0A517L6X2"/>
<evidence type="ECO:0000313" key="8">
    <source>
        <dbReference type="Proteomes" id="UP000316270"/>
    </source>
</evidence>
<evidence type="ECO:0000256" key="2">
    <source>
        <dbReference type="ARBA" id="ARBA00022448"/>
    </source>
</evidence>
<keyword evidence="5 6" id="KW-0472">Membrane</keyword>
<protein>
    <recommendedName>
        <fullName evidence="9">Major facilitator superfamily (MFS) profile domain-containing protein</fullName>
    </recommendedName>
</protein>
<evidence type="ECO:0000313" key="7">
    <source>
        <dbReference type="EMBL" id="QDS71383.1"/>
    </source>
</evidence>
<dbReference type="Proteomes" id="UP000316270">
    <property type="component" value="Chromosome 6"/>
</dbReference>
<name>A0A517L6X2_9PEZI</name>
<dbReference type="InterPro" id="IPR036259">
    <property type="entry name" value="MFS_trans_sf"/>
</dbReference>
<evidence type="ECO:0000256" key="4">
    <source>
        <dbReference type="ARBA" id="ARBA00022989"/>
    </source>
</evidence>
<organism evidence="7 8">
    <name type="scientific">Venturia effusa</name>
    <dbReference type="NCBI Taxonomy" id="50376"/>
    <lineage>
        <taxon>Eukaryota</taxon>
        <taxon>Fungi</taxon>
        <taxon>Dikarya</taxon>
        <taxon>Ascomycota</taxon>
        <taxon>Pezizomycotina</taxon>
        <taxon>Dothideomycetes</taxon>
        <taxon>Pleosporomycetidae</taxon>
        <taxon>Venturiales</taxon>
        <taxon>Venturiaceae</taxon>
        <taxon>Venturia</taxon>
    </lineage>
</organism>
<feature type="transmembrane region" description="Helical" evidence="6">
    <location>
        <begin position="209"/>
        <end position="231"/>
    </location>
</feature>
<dbReference type="PANTHER" id="PTHR43791">
    <property type="entry name" value="PERMEASE-RELATED"/>
    <property type="match status" value="1"/>
</dbReference>
<evidence type="ECO:0000256" key="5">
    <source>
        <dbReference type="ARBA" id="ARBA00023136"/>
    </source>
</evidence>
<keyword evidence="2" id="KW-0813">Transport</keyword>
<feature type="transmembrane region" description="Helical" evidence="6">
    <location>
        <begin position="318"/>
        <end position="335"/>
    </location>
</feature>
<keyword evidence="3 6" id="KW-0812">Transmembrane</keyword>
<dbReference type="Gene3D" id="1.20.1250.20">
    <property type="entry name" value="MFS general substrate transporter like domains"/>
    <property type="match status" value="2"/>
</dbReference>
<feature type="transmembrane region" description="Helical" evidence="6">
    <location>
        <begin position="174"/>
        <end position="197"/>
    </location>
</feature>
<evidence type="ECO:0008006" key="9">
    <source>
        <dbReference type="Google" id="ProtNLM"/>
    </source>
</evidence>
<proteinExistence type="predicted"/>
<dbReference type="Pfam" id="PF07690">
    <property type="entry name" value="MFS_1"/>
    <property type="match status" value="1"/>
</dbReference>
<feature type="transmembrane region" description="Helical" evidence="6">
    <location>
        <begin position="88"/>
        <end position="108"/>
    </location>
</feature>
<keyword evidence="8" id="KW-1185">Reference proteome</keyword>
<evidence type="ECO:0000256" key="1">
    <source>
        <dbReference type="ARBA" id="ARBA00004141"/>
    </source>
</evidence>
<evidence type="ECO:0000256" key="6">
    <source>
        <dbReference type="SAM" id="Phobius"/>
    </source>
</evidence>
<dbReference type="SUPFAM" id="SSF103473">
    <property type="entry name" value="MFS general substrate transporter"/>
    <property type="match status" value="1"/>
</dbReference>
<feature type="transmembrane region" description="Helical" evidence="6">
    <location>
        <begin position="115"/>
        <end position="135"/>
    </location>
</feature>
<dbReference type="InterPro" id="IPR011701">
    <property type="entry name" value="MFS"/>
</dbReference>
<accession>A0A517L6X2</accession>
<feature type="transmembrane region" description="Helical" evidence="6">
    <location>
        <begin position="436"/>
        <end position="458"/>
    </location>
</feature>
<feature type="transmembrane region" description="Helical" evidence="6">
    <location>
        <begin position="342"/>
        <end position="359"/>
    </location>
</feature>